<dbReference type="InterPro" id="IPR019826">
    <property type="entry name" value="Carboxylesterase_B_AS"/>
</dbReference>
<feature type="domain" description="Carboxylesterase type B" evidence="6">
    <location>
        <begin position="65"/>
        <end position="584"/>
    </location>
</feature>
<keyword evidence="3 5" id="KW-0378">Hydrolase</keyword>
<evidence type="ECO:0000256" key="5">
    <source>
        <dbReference type="RuleBase" id="RU361235"/>
    </source>
</evidence>
<keyword evidence="2" id="KW-0719">Serine esterase</keyword>
<dbReference type="AlphaFoldDB" id="A0A7R8WFF9"/>
<dbReference type="InterPro" id="IPR002018">
    <property type="entry name" value="CarbesteraseB"/>
</dbReference>
<comment type="similarity">
    <text evidence="1 5">Belongs to the type-B carboxylesterase/lipase family.</text>
</comment>
<evidence type="ECO:0000256" key="3">
    <source>
        <dbReference type="ARBA" id="ARBA00022801"/>
    </source>
</evidence>
<keyword evidence="4" id="KW-0325">Glycoprotein</keyword>
<dbReference type="SUPFAM" id="SSF53474">
    <property type="entry name" value="alpha/beta-Hydrolases"/>
    <property type="match status" value="1"/>
</dbReference>
<organism evidence="7">
    <name type="scientific">Cyprideis torosa</name>
    <dbReference type="NCBI Taxonomy" id="163714"/>
    <lineage>
        <taxon>Eukaryota</taxon>
        <taxon>Metazoa</taxon>
        <taxon>Ecdysozoa</taxon>
        <taxon>Arthropoda</taxon>
        <taxon>Crustacea</taxon>
        <taxon>Oligostraca</taxon>
        <taxon>Ostracoda</taxon>
        <taxon>Podocopa</taxon>
        <taxon>Podocopida</taxon>
        <taxon>Cytherocopina</taxon>
        <taxon>Cytheroidea</taxon>
        <taxon>Cytherideidae</taxon>
        <taxon>Cyprideis</taxon>
    </lineage>
</organism>
<dbReference type="EMBL" id="OB662880">
    <property type="protein sequence ID" value="CAD7230687.1"/>
    <property type="molecule type" value="Genomic_DNA"/>
</dbReference>
<dbReference type="Gene3D" id="3.40.50.1820">
    <property type="entry name" value="alpha/beta hydrolase"/>
    <property type="match status" value="1"/>
</dbReference>
<evidence type="ECO:0000256" key="2">
    <source>
        <dbReference type="ARBA" id="ARBA00022487"/>
    </source>
</evidence>
<dbReference type="Pfam" id="PF00135">
    <property type="entry name" value="COesterase"/>
    <property type="match status" value="1"/>
</dbReference>
<proteinExistence type="inferred from homology"/>
<accession>A0A7R8WFF9</accession>
<gene>
    <name evidence="7" type="ORF">CTOB1V02_LOCUS8544</name>
</gene>
<evidence type="ECO:0000259" key="6">
    <source>
        <dbReference type="Pfam" id="PF00135"/>
    </source>
</evidence>
<dbReference type="EC" id="3.1.1.-" evidence="5"/>
<evidence type="ECO:0000256" key="1">
    <source>
        <dbReference type="ARBA" id="ARBA00005964"/>
    </source>
</evidence>
<evidence type="ECO:0000256" key="4">
    <source>
        <dbReference type="ARBA" id="ARBA00023180"/>
    </source>
</evidence>
<dbReference type="GO" id="GO:0052689">
    <property type="term" value="F:carboxylic ester hydrolase activity"/>
    <property type="evidence" value="ECO:0007669"/>
    <property type="project" value="UniProtKB-KW"/>
</dbReference>
<dbReference type="OrthoDB" id="19653at2759"/>
<dbReference type="InterPro" id="IPR029058">
    <property type="entry name" value="AB_hydrolase_fold"/>
</dbReference>
<dbReference type="PANTHER" id="PTHR11559">
    <property type="entry name" value="CARBOXYLESTERASE"/>
    <property type="match status" value="1"/>
</dbReference>
<dbReference type="PROSITE" id="PS00122">
    <property type="entry name" value="CARBOXYLESTERASE_B_1"/>
    <property type="match status" value="1"/>
</dbReference>
<sequence length="621" mass="69409">MLLRKLPSLLQEVRSHPELCVFLVIIMFVIPFFAVIFVYTLAESLFGTTGNGHEAAPEISLRHGGRVRGVRKPVILATRETHPENRQYDAYKSIPYGQAPIRFTAPVAHPGWSDVRDSSEDGPPCFQEPMYDGSKPAVGVEDCLSLNVFVPVLRNSSKPLPVIAWIHGGGFGAGRTNWYGPDNIMAAEEHPVILVTIQYRLATLGFLSTGDSEAAGNWGMLDMVLALQWVQDNIGQFGGDAGRVTIGGESAGSAAVSLLTLSPLAKGLFHRAIGHSGTSVDPWAINEDPLDSASRLATALGCDLSQGNSLRPRQQLSQSIVKCLREADARDIIDKQQEIIVRHGTLSRTMVPTVDGRFLPLHPRRLLETGRIASKVPYATGITEEEGITTIQHFALMHLRSLENSTLDYVNKQWNVLCDGTSQLGTPLRCEELREYFLGPSLVDTSNLRVLAQIYGEYSMEIGFRKHLEQMSKWMPAFAFILEYGGSTHFLESSLRHLYLTNGEATLQDIDDARKVIKDLDLKGASHGHEMVYLFSGPWHAKMDPDSKDFKMVQKFVELWTYFAHNGDFEDVVPDWKMWTLGSPRTCLLSPDPRISYTRTRKHMVYVWEEKFFKRQHNEGV</sequence>
<dbReference type="InterPro" id="IPR050309">
    <property type="entry name" value="Type-B_Carboxylest/Lipase"/>
</dbReference>
<name>A0A7R8WFF9_9CRUS</name>
<protein>
    <recommendedName>
        <fullName evidence="5">Carboxylic ester hydrolase</fullName>
        <ecNumber evidence="5">3.1.1.-</ecNumber>
    </recommendedName>
</protein>
<evidence type="ECO:0000313" key="7">
    <source>
        <dbReference type="EMBL" id="CAD7230687.1"/>
    </source>
</evidence>
<reference evidence="7" key="1">
    <citation type="submission" date="2020-11" db="EMBL/GenBank/DDBJ databases">
        <authorList>
            <person name="Tran Van P."/>
        </authorList>
    </citation>
    <scope>NUCLEOTIDE SEQUENCE</scope>
</reference>